<dbReference type="Pfam" id="PF20077">
    <property type="entry name" value="CcmD_alt"/>
    <property type="match status" value="1"/>
</dbReference>
<dbReference type="InterPro" id="IPR030888">
    <property type="entry name" value="Put_ccm"/>
</dbReference>
<dbReference type="Proteomes" id="UP000250918">
    <property type="component" value="Unassembled WGS sequence"/>
</dbReference>
<evidence type="ECO:0000313" key="3">
    <source>
        <dbReference type="Proteomes" id="UP000250918"/>
    </source>
</evidence>
<name>A0A855XCG2_9BACT</name>
<dbReference type="EMBL" id="PQAP01000008">
    <property type="protein sequence ID" value="PWB75561.1"/>
    <property type="molecule type" value="Genomic_DNA"/>
</dbReference>
<keyword evidence="1" id="KW-1133">Transmembrane helix</keyword>
<keyword evidence="1" id="KW-0472">Membrane</keyword>
<sequence length="36" mass="4185">MDGNYIVLGVTLAIWIGLFIFLFRLDKRVSKLEKKS</sequence>
<proteinExistence type="predicted"/>
<accession>A0A855XCG2</accession>
<dbReference type="NCBIfam" id="TIGR04391">
    <property type="entry name" value="CcmD_alt_fam"/>
    <property type="match status" value="1"/>
</dbReference>
<reference evidence="2 3" key="1">
    <citation type="journal article" date="2018" name="ISME J.">
        <title>A methanotrophic archaeon couples anaerobic oxidation of methane to Fe(III) reduction.</title>
        <authorList>
            <person name="Cai C."/>
            <person name="Leu A.O."/>
            <person name="Xie G.J."/>
            <person name="Guo J."/>
            <person name="Feng Y."/>
            <person name="Zhao J.X."/>
            <person name="Tyson G.W."/>
            <person name="Yuan Z."/>
            <person name="Hu S."/>
        </authorList>
    </citation>
    <scope>NUCLEOTIDE SEQUENCE [LARGE SCALE GENOMIC DNA]</scope>
    <source>
        <strain evidence="2">FeB_12</strain>
    </source>
</reference>
<feature type="transmembrane region" description="Helical" evidence="1">
    <location>
        <begin position="6"/>
        <end position="25"/>
    </location>
</feature>
<protein>
    <submittedName>
        <fullName evidence="2">CcmD family protein</fullName>
    </submittedName>
</protein>
<comment type="caution">
    <text evidence="2">The sequence shown here is derived from an EMBL/GenBank/DDBJ whole genome shotgun (WGS) entry which is preliminary data.</text>
</comment>
<organism evidence="2 3">
    <name type="scientific">candidate division GN15 bacterium</name>
    <dbReference type="NCBI Taxonomy" id="2072418"/>
    <lineage>
        <taxon>Bacteria</taxon>
        <taxon>candidate division GN15</taxon>
    </lineage>
</organism>
<evidence type="ECO:0000313" key="2">
    <source>
        <dbReference type="EMBL" id="PWB75561.1"/>
    </source>
</evidence>
<gene>
    <name evidence="2" type="ORF">C3F09_02010</name>
</gene>
<evidence type="ECO:0000256" key="1">
    <source>
        <dbReference type="SAM" id="Phobius"/>
    </source>
</evidence>
<dbReference type="AlphaFoldDB" id="A0A855XCG2"/>
<keyword evidence="1" id="KW-0812">Transmembrane</keyword>